<dbReference type="SMART" id="SM00448">
    <property type="entry name" value="REC"/>
    <property type="match status" value="1"/>
</dbReference>
<dbReference type="InterPro" id="IPR001789">
    <property type="entry name" value="Sig_transdc_resp-reg_receiver"/>
</dbReference>
<dbReference type="RefSeq" id="WP_115809682.1">
    <property type="nucleotide sequence ID" value="NZ_QUNI01000001.1"/>
</dbReference>
<dbReference type="SUPFAM" id="SSF52172">
    <property type="entry name" value="CheY-like"/>
    <property type="match status" value="1"/>
</dbReference>
<dbReference type="InterPro" id="IPR011006">
    <property type="entry name" value="CheY-like_superfamily"/>
</dbReference>
<proteinExistence type="predicted"/>
<dbReference type="AlphaFoldDB" id="A0A3E0EUF3"/>
<evidence type="ECO:0000313" key="5">
    <source>
        <dbReference type="EMBL" id="REH01845.1"/>
    </source>
</evidence>
<dbReference type="CDD" id="cd17574">
    <property type="entry name" value="REC_OmpR"/>
    <property type="match status" value="1"/>
</dbReference>
<comment type="caution">
    <text evidence="5">The sequence shown here is derived from an EMBL/GenBank/DDBJ whole genome shotgun (WGS) entry which is preliminary data.</text>
</comment>
<dbReference type="EMBL" id="QUNI01000001">
    <property type="protein sequence ID" value="REH01845.1"/>
    <property type="molecule type" value="Genomic_DNA"/>
</dbReference>
<dbReference type="InterPro" id="IPR050595">
    <property type="entry name" value="Bact_response_regulator"/>
</dbReference>
<evidence type="ECO:0000313" key="6">
    <source>
        <dbReference type="Proteomes" id="UP000257136"/>
    </source>
</evidence>
<name>A0A3E0EUF3_9FLAO</name>
<dbReference type="Gene3D" id="3.40.50.2300">
    <property type="match status" value="1"/>
</dbReference>
<reference evidence="5 6" key="1">
    <citation type="submission" date="2018-08" db="EMBL/GenBank/DDBJ databases">
        <title>Genomic Encyclopedia of Archaeal and Bacterial Type Strains, Phase II (KMG-II): from individual species to whole genera.</title>
        <authorList>
            <person name="Goeker M."/>
        </authorList>
    </citation>
    <scope>NUCLEOTIDE SEQUENCE [LARGE SCALE GENOMIC DNA]</scope>
    <source>
        <strain evidence="5 6">DSM 100880</strain>
    </source>
</reference>
<protein>
    <submittedName>
        <fullName evidence="5">Response regulator receiver domain-containing protein</fullName>
    </submittedName>
</protein>
<evidence type="ECO:0000259" key="4">
    <source>
        <dbReference type="PROSITE" id="PS50110"/>
    </source>
</evidence>
<feature type="modified residue" description="4-aspartylphosphate" evidence="3">
    <location>
        <position position="56"/>
    </location>
</feature>
<keyword evidence="6" id="KW-1185">Reference proteome</keyword>
<feature type="domain" description="Response regulatory" evidence="4">
    <location>
        <begin position="7"/>
        <end position="122"/>
    </location>
</feature>
<organism evidence="5 6">
    <name type="scientific">Flavobacterium aquicola</name>
    <dbReference type="NCBI Taxonomy" id="1682742"/>
    <lineage>
        <taxon>Bacteria</taxon>
        <taxon>Pseudomonadati</taxon>
        <taxon>Bacteroidota</taxon>
        <taxon>Flavobacteriia</taxon>
        <taxon>Flavobacteriales</taxon>
        <taxon>Flavobacteriaceae</taxon>
        <taxon>Flavobacterium</taxon>
    </lineage>
</organism>
<keyword evidence="1 3" id="KW-0597">Phosphoprotein</keyword>
<dbReference type="PROSITE" id="PS50110">
    <property type="entry name" value="RESPONSE_REGULATORY"/>
    <property type="match status" value="1"/>
</dbReference>
<dbReference type="Pfam" id="PF00072">
    <property type="entry name" value="Response_reg"/>
    <property type="match status" value="1"/>
</dbReference>
<gene>
    <name evidence="5" type="ORF">C8P67_101329</name>
</gene>
<sequence length="141" mass="15745">MNKSDLKILIAEDDILMIKILEFILKKEGYQVTSCKDGLSAIEKIPVLIPDLIVTDIMLPFRSGLEIIGYSKEHFENIPVIVVSSLGEEESTVIEAFNLGADDFVSKPFNPTELLLRVKRLFAKTKHSIKPNDNSTINISA</sequence>
<evidence type="ECO:0000256" key="1">
    <source>
        <dbReference type="ARBA" id="ARBA00022553"/>
    </source>
</evidence>
<dbReference type="Proteomes" id="UP000257136">
    <property type="component" value="Unassembled WGS sequence"/>
</dbReference>
<evidence type="ECO:0000256" key="2">
    <source>
        <dbReference type="ARBA" id="ARBA00023012"/>
    </source>
</evidence>
<dbReference type="PANTHER" id="PTHR44591">
    <property type="entry name" value="STRESS RESPONSE REGULATOR PROTEIN 1"/>
    <property type="match status" value="1"/>
</dbReference>
<dbReference type="OrthoDB" id="9789181at2"/>
<evidence type="ECO:0000256" key="3">
    <source>
        <dbReference type="PROSITE-ProRule" id="PRU00169"/>
    </source>
</evidence>
<keyword evidence="2" id="KW-0902">Two-component regulatory system</keyword>
<dbReference type="PANTHER" id="PTHR44591:SF14">
    <property type="entry name" value="PROTEIN PILG"/>
    <property type="match status" value="1"/>
</dbReference>
<dbReference type="GO" id="GO:0000160">
    <property type="term" value="P:phosphorelay signal transduction system"/>
    <property type="evidence" value="ECO:0007669"/>
    <property type="project" value="UniProtKB-KW"/>
</dbReference>
<accession>A0A3E0EUF3</accession>